<dbReference type="PANTHER" id="PTHR23155:SF999">
    <property type="entry name" value="NB-ARC DOMAIN CONTAINING PROTEIN, EXPRESSED"/>
    <property type="match status" value="1"/>
</dbReference>
<sequence length="1074" mass="123058">MAAIAVSASVGVMKFLLPKLIALLCEEYKLQKSAKDDIKYLHDEMSSMDTLLIMLANKEVLDAEEKAWRNKVQELAYDMEDCMDQIMLKWPKIKRRDIAKRIKELKVHVQDAMERRDRYKLSELVTNKVVSTDDVASNPQQLAPNDEEDSLVGILRPKQKITSLLMDKEQKLKVVSIVGCAGVGKTTLANQVYLGIKGVFSCSAFVSLPQNPSMNKVFQYILSEVGFKTQESLDDEYALITEIKRCLQEQRYLIVIDNIWSEAAWNRISCAFPNGNNGSRIMITTCIEDLGRVCCQNLYGQIYKVEPLNDLDSRLLFFRRAFNNDGTCPEHFKKVSEEILKKCVGVPLAIISIANLLASQDPQGNMMIETWERTLSSLGYELETTPNLQWMRHVLSLSYNNLGPDLKTCVLYLCTFPEYSSIHKDDLIRQWIAGGLVTEKFGCAPYEIAERYFNNLINRSLIHPDDIDDCGMVISCRVHDLMLDLIISKSMEENFIAILDDQNTMRGSCDARRFTIHFNEHSKNTEKNLELMRSVSFKARSISFWGPIQCMLDISKFEYLRILQLEDKYSNTRTDSYNLTHICGFSQLRYLKMRGIPCKLPQKIGGLKYLETLDMDENARNFPSDVCKLKLMSHLAFKHAKIPNGIDKMVALRTLKVSNNYDTPIELYEALGSLRNLRELEFAVTFHLSRDEVVSLISSLKKLERYSLQSLILSNNGYSHDVGYLLSHWYPPPDHLRRLHFHVFEVFSCVPDWIAPLNKLRSLIMCVHELSRDGFDILARLPCLLLLKLSVQVVKEKDALVCSGTFQNLEEFWFRHKVPCLTFESHSMPKLRVMDIQFDEDCLHGVDDKILDGIDHLTSLMRFSAHISRPLPMSRRSFSGRISQVALLSPCDVEEESRNSEEDVEEEQGQSDEESRSSEGDVEKGQGQADEESRSVENEYVSGGDVQEGQGQIDKESQSVENEFHCTKRHVNERQEQIEEEDGEAPGMDNGCVQNYSFWEFLQRSPKKLKVWNSDDDYVTQGHAEVGQGQTDEEARGHRESAEAKLRRAISKHPGIPSINIDHVDWQRKFGFYI</sequence>
<feature type="compositionally biased region" description="Basic and acidic residues" evidence="7">
    <location>
        <begin position="1033"/>
        <end position="1046"/>
    </location>
</feature>
<evidence type="ECO:0000259" key="11">
    <source>
        <dbReference type="Pfam" id="PF23598"/>
    </source>
</evidence>
<dbReference type="Pfam" id="PF23559">
    <property type="entry name" value="WHD_DRP"/>
    <property type="match status" value="1"/>
</dbReference>
<evidence type="ECO:0000256" key="5">
    <source>
        <dbReference type="ARBA" id="ARBA00022821"/>
    </source>
</evidence>
<dbReference type="PRINTS" id="PR00364">
    <property type="entry name" value="DISEASERSIST"/>
</dbReference>
<evidence type="ECO:0000259" key="8">
    <source>
        <dbReference type="Pfam" id="PF00931"/>
    </source>
</evidence>
<dbReference type="KEGG" id="obr:102700012"/>
<dbReference type="FunFam" id="1.10.10.10:FF:000322">
    <property type="entry name" value="Probable disease resistance protein At1g63360"/>
    <property type="match status" value="1"/>
</dbReference>
<name>J3KZ89_ORYBR</name>
<evidence type="ECO:0000256" key="4">
    <source>
        <dbReference type="ARBA" id="ARBA00022741"/>
    </source>
</evidence>
<dbReference type="RefSeq" id="XP_040375803.1">
    <property type="nucleotide sequence ID" value="XM_040519869.1"/>
</dbReference>
<dbReference type="SUPFAM" id="SSF52540">
    <property type="entry name" value="P-loop containing nucleoside triphosphate hydrolases"/>
    <property type="match status" value="1"/>
</dbReference>
<dbReference type="InterPro" id="IPR042197">
    <property type="entry name" value="Apaf_helical"/>
</dbReference>
<dbReference type="InterPro" id="IPR032675">
    <property type="entry name" value="LRR_dom_sf"/>
</dbReference>
<dbReference type="Pfam" id="PF18052">
    <property type="entry name" value="Rx_N"/>
    <property type="match status" value="1"/>
</dbReference>
<keyword evidence="2" id="KW-0433">Leucine-rich repeat</keyword>
<comment type="similarity">
    <text evidence="1">Belongs to the disease resistance NB-LRR family.</text>
</comment>
<dbReference type="GO" id="GO:0009626">
    <property type="term" value="P:plant-type hypersensitive response"/>
    <property type="evidence" value="ECO:0007669"/>
    <property type="project" value="UniProtKB-ARBA"/>
</dbReference>
<dbReference type="InterPro" id="IPR002182">
    <property type="entry name" value="NB-ARC"/>
</dbReference>
<feature type="compositionally biased region" description="Basic and acidic residues" evidence="7">
    <location>
        <begin position="953"/>
        <end position="962"/>
    </location>
</feature>
<keyword evidence="13" id="KW-1185">Reference proteome</keyword>
<feature type="region of interest" description="Disordered" evidence="7">
    <location>
        <begin position="889"/>
        <end position="962"/>
    </location>
</feature>
<feature type="compositionally biased region" description="Acidic residues" evidence="7">
    <location>
        <begin position="902"/>
        <end position="912"/>
    </location>
</feature>
<evidence type="ECO:0000256" key="2">
    <source>
        <dbReference type="ARBA" id="ARBA00022614"/>
    </source>
</evidence>
<dbReference type="HOGENOM" id="CLU_000837_25_0_1"/>
<keyword evidence="4" id="KW-0547">Nucleotide-binding</keyword>
<proteinExistence type="inferred from homology"/>
<dbReference type="Gramene" id="OB01G22950.1">
    <property type="protein sequence ID" value="OB01G22950.1"/>
    <property type="gene ID" value="OB01G22950"/>
</dbReference>
<dbReference type="Gene3D" id="1.10.8.430">
    <property type="entry name" value="Helical domain of apoptotic protease-activating factors"/>
    <property type="match status" value="1"/>
</dbReference>
<keyword evidence="3" id="KW-0677">Repeat</keyword>
<organism evidence="12">
    <name type="scientific">Oryza brachyantha</name>
    <name type="common">malo sina</name>
    <dbReference type="NCBI Taxonomy" id="4533"/>
    <lineage>
        <taxon>Eukaryota</taxon>
        <taxon>Viridiplantae</taxon>
        <taxon>Streptophyta</taxon>
        <taxon>Embryophyta</taxon>
        <taxon>Tracheophyta</taxon>
        <taxon>Spermatophyta</taxon>
        <taxon>Magnoliopsida</taxon>
        <taxon>Liliopsida</taxon>
        <taxon>Poales</taxon>
        <taxon>Poaceae</taxon>
        <taxon>BOP clade</taxon>
        <taxon>Oryzoideae</taxon>
        <taxon>Oryzeae</taxon>
        <taxon>Oryzinae</taxon>
        <taxon>Oryza</taxon>
    </lineage>
</organism>
<feature type="domain" description="Disease resistance protein winged helix" evidence="10">
    <location>
        <begin position="416"/>
        <end position="486"/>
    </location>
</feature>
<dbReference type="CDD" id="cd14798">
    <property type="entry name" value="RX-CC_like"/>
    <property type="match status" value="1"/>
</dbReference>
<keyword evidence="5" id="KW-0611">Plant defense</keyword>
<evidence type="ECO:0000259" key="10">
    <source>
        <dbReference type="Pfam" id="PF23559"/>
    </source>
</evidence>
<reference evidence="12" key="2">
    <citation type="submission" date="2013-04" db="UniProtKB">
        <authorList>
            <consortium name="EnsemblPlants"/>
        </authorList>
    </citation>
    <scope>IDENTIFICATION</scope>
</reference>
<feature type="domain" description="Disease resistance N-terminal" evidence="9">
    <location>
        <begin position="12"/>
        <end position="94"/>
    </location>
</feature>
<evidence type="ECO:0000256" key="3">
    <source>
        <dbReference type="ARBA" id="ARBA00022737"/>
    </source>
</evidence>
<dbReference type="InterPro" id="IPR041118">
    <property type="entry name" value="Rx_N"/>
</dbReference>
<dbReference type="GO" id="GO:0042742">
    <property type="term" value="P:defense response to bacterium"/>
    <property type="evidence" value="ECO:0007669"/>
    <property type="project" value="UniProtKB-ARBA"/>
</dbReference>
<dbReference type="Gene3D" id="1.20.5.4130">
    <property type="match status" value="1"/>
</dbReference>
<dbReference type="Gene3D" id="3.80.10.10">
    <property type="entry name" value="Ribonuclease Inhibitor"/>
    <property type="match status" value="1"/>
</dbReference>
<dbReference type="AlphaFoldDB" id="J3KZ89"/>
<evidence type="ECO:0000256" key="1">
    <source>
        <dbReference type="ARBA" id="ARBA00008894"/>
    </source>
</evidence>
<evidence type="ECO:0008006" key="14">
    <source>
        <dbReference type="Google" id="ProtNLM"/>
    </source>
</evidence>
<dbReference type="PANTHER" id="PTHR23155">
    <property type="entry name" value="DISEASE RESISTANCE PROTEIN RP"/>
    <property type="match status" value="1"/>
</dbReference>
<dbReference type="Pfam" id="PF00931">
    <property type="entry name" value="NB-ARC"/>
    <property type="match status" value="1"/>
</dbReference>
<feature type="compositionally biased region" description="Basic and acidic residues" evidence="7">
    <location>
        <begin position="913"/>
        <end position="924"/>
    </location>
</feature>
<dbReference type="Gene3D" id="3.40.50.300">
    <property type="entry name" value="P-loop containing nucleotide triphosphate hydrolases"/>
    <property type="match status" value="1"/>
</dbReference>
<evidence type="ECO:0000259" key="9">
    <source>
        <dbReference type="Pfam" id="PF18052"/>
    </source>
</evidence>
<dbReference type="InterPro" id="IPR058922">
    <property type="entry name" value="WHD_DRP"/>
</dbReference>
<dbReference type="GO" id="GO:0043531">
    <property type="term" value="F:ADP binding"/>
    <property type="evidence" value="ECO:0007669"/>
    <property type="project" value="InterPro"/>
</dbReference>
<dbReference type="eggNOG" id="KOG4658">
    <property type="taxonomic scope" value="Eukaryota"/>
</dbReference>
<gene>
    <name evidence="12" type="primary">LOC102700012</name>
</gene>
<dbReference type="SUPFAM" id="SSF52047">
    <property type="entry name" value="RNI-like"/>
    <property type="match status" value="1"/>
</dbReference>
<dbReference type="GeneID" id="102700012"/>
<feature type="domain" description="Disease resistance R13L4/SHOC-2-like LRR" evidence="11">
    <location>
        <begin position="539"/>
        <end position="868"/>
    </location>
</feature>
<dbReference type="OrthoDB" id="6161812at2759"/>
<dbReference type="EnsemblPlants" id="OB01G22950.1">
    <property type="protein sequence ID" value="OB01G22950.1"/>
    <property type="gene ID" value="OB01G22950"/>
</dbReference>
<dbReference type="InterPro" id="IPR044974">
    <property type="entry name" value="Disease_R_plants"/>
</dbReference>
<feature type="region of interest" description="Disordered" evidence="7">
    <location>
        <begin position="1024"/>
        <end position="1050"/>
    </location>
</feature>
<keyword evidence="6" id="KW-0175">Coiled coil</keyword>
<feature type="domain" description="NB-ARC" evidence="8">
    <location>
        <begin position="158"/>
        <end position="323"/>
    </location>
</feature>
<dbReference type="InterPro" id="IPR055414">
    <property type="entry name" value="LRR_R13L4/SHOC2-like"/>
</dbReference>
<dbReference type="Gene3D" id="1.10.10.10">
    <property type="entry name" value="Winged helix-like DNA-binding domain superfamily/Winged helix DNA-binding domain"/>
    <property type="match status" value="1"/>
</dbReference>
<dbReference type="Proteomes" id="UP000006038">
    <property type="component" value="Chromosome 1"/>
</dbReference>
<dbReference type="FunFam" id="3.40.50.300:FF:001091">
    <property type="entry name" value="Probable disease resistance protein At1g61300"/>
    <property type="match status" value="1"/>
</dbReference>
<evidence type="ECO:0000313" key="13">
    <source>
        <dbReference type="Proteomes" id="UP000006038"/>
    </source>
</evidence>
<evidence type="ECO:0000256" key="6">
    <source>
        <dbReference type="ARBA" id="ARBA00023054"/>
    </source>
</evidence>
<evidence type="ECO:0000313" key="12">
    <source>
        <dbReference type="EnsemblPlants" id="OB01G22950.1"/>
    </source>
</evidence>
<dbReference type="InterPro" id="IPR036388">
    <property type="entry name" value="WH-like_DNA-bd_sf"/>
</dbReference>
<dbReference type="GO" id="GO:0002758">
    <property type="term" value="P:innate immune response-activating signaling pathway"/>
    <property type="evidence" value="ECO:0007669"/>
    <property type="project" value="UniProtKB-ARBA"/>
</dbReference>
<accession>J3KZ89</accession>
<protein>
    <recommendedName>
        <fullName evidence="14">NB-ARC domain-containing protein</fullName>
    </recommendedName>
</protein>
<dbReference type="Pfam" id="PF23598">
    <property type="entry name" value="LRR_14"/>
    <property type="match status" value="1"/>
</dbReference>
<reference evidence="12" key="1">
    <citation type="journal article" date="2013" name="Nat. Commun.">
        <title>Whole-genome sequencing of Oryza brachyantha reveals mechanisms underlying Oryza genome evolution.</title>
        <authorList>
            <person name="Chen J."/>
            <person name="Huang Q."/>
            <person name="Gao D."/>
            <person name="Wang J."/>
            <person name="Lang Y."/>
            <person name="Liu T."/>
            <person name="Li B."/>
            <person name="Bai Z."/>
            <person name="Luis Goicoechea J."/>
            <person name="Liang C."/>
            <person name="Chen C."/>
            <person name="Zhang W."/>
            <person name="Sun S."/>
            <person name="Liao Y."/>
            <person name="Zhang X."/>
            <person name="Yang L."/>
            <person name="Song C."/>
            <person name="Wang M."/>
            <person name="Shi J."/>
            <person name="Liu G."/>
            <person name="Liu J."/>
            <person name="Zhou H."/>
            <person name="Zhou W."/>
            <person name="Yu Q."/>
            <person name="An N."/>
            <person name="Chen Y."/>
            <person name="Cai Q."/>
            <person name="Wang B."/>
            <person name="Liu B."/>
            <person name="Min J."/>
            <person name="Huang Y."/>
            <person name="Wu H."/>
            <person name="Li Z."/>
            <person name="Zhang Y."/>
            <person name="Yin Y."/>
            <person name="Song W."/>
            <person name="Jiang J."/>
            <person name="Jackson S.A."/>
            <person name="Wing R.A."/>
            <person name="Wang J."/>
            <person name="Chen M."/>
        </authorList>
    </citation>
    <scope>NUCLEOTIDE SEQUENCE [LARGE SCALE GENOMIC DNA]</scope>
    <source>
        <strain evidence="12">cv. IRGC 101232</strain>
    </source>
</reference>
<evidence type="ECO:0000256" key="7">
    <source>
        <dbReference type="SAM" id="MobiDB-lite"/>
    </source>
</evidence>
<dbReference type="InterPro" id="IPR027417">
    <property type="entry name" value="P-loop_NTPase"/>
</dbReference>
<dbReference type="InterPro" id="IPR038005">
    <property type="entry name" value="RX-like_CC"/>
</dbReference>